<reference evidence="2 3" key="1">
    <citation type="journal article" date="2012" name="Science">
        <title>The Paleozoic origin of enzymatic lignin decomposition reconstructed from 31 fungal genomes.</title>
        <authorList>
            <person name="Floudas D."/>
            <person name="Binder M."/>
            <person name="Riley R."/>
            <person name="Barry K."/>
            <person name="Blanchette R.A."/>
            <person name="Henrissat B."/>
            <person name="Martinez A.T."/>
            <person name="Otillar R."/>
            <person name="Spatafora J.W."/>
            <person name="Yadav J.S."/>
            <person name="Aerts A."/>
            <person name="Benoit I."/>
            <person name="Boyd A."/>
            <person name="Carlson A."/>
            <person name="Copeland A."/>
            <person name="Coutinho P.M."/>
            <person name="de Vries R.P."/>
            <person name="Ferreira P."/>
            <person name="Findley K."/>
            <person name="Foster B."/>
            <person name="Gaskell J."/>
            <person name="Glotzer D."/>
            <person name="Gorecki P."/>
            <person name="Heitman J."/>
            <person name="Hesse C."/>
            <person name="Hori C."/>
            <person name="Igarashi K."/>
            <person name="Jurgens J.A."/>
            <person name="Kallen N."/>
            <person name="Kersten P."/>
            <person name="Kohler A."/>
            <person name="Kuees U."/>
            <person name="Kumar T.K.A."/>
            <person name="Kuo A."/>
            <person name="LaButti K."/>
            <person name="Larrondo L.F."/>
            <person name="Lindquist E."/>
            <person name="Ling A."/>
            <person name="Lombard V."/>
            <person name="Lucas S."/>
            <person name="Lundell T."/>
            <person name="Martin R."/>
            <person name="McLaughlin D.J."/>
            <person name="Morgenstern I."/>
            <person name="Morin E."/>
            <person name="Murat C."/>
            <person name="Nagy L.G."/>
            <person name="Nolan M."/>
            <person name="Ohm R.A."/>
            <person name="Patyshakuliyeva A."/>
            <person name="Rokas A."/>
            <person name="Ruiz-Duenas F.J."/>
            <person name="Sabat G."/>
            <person name="Salamov A."/>
            <person name="Samejima M."/>
            <person name="Schmutz J."/>
            <person name="Slot J.C."/>
            <person name="St John F."/>
            <person name="Stenlid J."/>
            <person name="Sun H."/>
            <person name="Sun S."/>
            <person name="Syed K."/>
            <person name="Tsang A."/>
            <person name="Wiebenga A."/>
            <person name="Young D."/>
            <person name="Pisabarro A."/>
            <person name="Eastwood D.C."/>
            <person name="Martin F."/>
            <person name="Cullen D."/>
            <person name="Grigoriev I.V."/>
            <person name="Hibbett D.S."/>
        </authorList>
    </citation>
    <scope>NUCLEOTIDE SEQUENCE [LARGE SCALE GENOMIC DNA]</scope>
    <source>
        <strain evidence="2 3">ATCC 11539</strain>
    </source>
</reference>
<dbReference type="EMBL" id="KB469296">
    <property type="protein sequence ID" value="EPQ59954.1"/>
    <property type="molecule type" value="Genomic_DNA"/>
</dbReference>
<proteinExistence type="predicted"/>
<evidence type="ECO:0000313" key="2">
    <source>
        <dbReference type="EMBL" id="EPQ59954.1"/>
    </source>
</evidence>
<feature type="compositionally biased region" description="Basic residues" evidence="1">
    <location>
        <begin position="7"/>
        <end position="22"/>
    </location>
</feature>
<sequence length="642" mass="68764">MASTARPAKRQKLTHAAPRARARSPSPAHPDADAEFKPLPPPLLLLSLPALLAQPPSSRFHAQALCLSLAAVRACLAQGALSPDVECRAWTALAEVGMAVVSGGGAGEAQAWAVGVESEVEKAIAKGTLIAQKHPSLTIYLHHLTALHARLAQWQHNTKFARKLLARLTSSFLPSDPPHIVYAAHLARINNFITASSPTSAPHASPAPSAQDVHAALAAIDTLQNLAEKNAHEKVVLLSRVLRLRTLVAAEMWDTVQATLQPVEDALGLAYDAASTPKPHSSAQPPQTSYRKFDEPFETAMAVHALVLGVAFFTHAGQAADASARLAHLHLLLDAGALERFPAGVVEVSFEGGAPLAVQVTHPRVLYMLTFLADLLCELVAVGIMRSEFGEAQRNLDLLIAHTRTYDIFELFAARTALHQGHLAHALGKTSKALQCYDTASFLAGKDKFVDMAARTGELVLRLGMLRTAGGDDAGGEMKELGAELEVLAKRCRGQGAALEAVGQVLESCLATEILKSKQHLKHALSLASRAQDNYLRALVLALIAAHYLHTAQEHARAMLETCEQLAMGLGAPVQRLRDVGVGGRMGRTKVEVVAVGNVPLRVWCGERFLDLYRREGNEGEVRKREAVNKQLLKSPPARAGG</sequence>
<dbReference type="OrthoDB" id="5565328at2759"/>
<protein>
    <submittedName>
        <fullName evidence="2">Uncharacterized protein</fullName>
    </submittedName>
</protein>
<dbReference type="AlphaFoldDB" id="S7S2G8"/>
<dbReference type="GeneID" id="19307779"/>
<name>S7S2G8_GLOTA</name>
<organism evidence="2 3">
    <name type="scientific">Gloeophyllum trabeum (strain ATCC 11539 / FP-39264 / Madison 617)</name>
    <name type="common">Brown rot fungus</name>
    <dbReference type="NCBI Taxonomy" id="670483"/>
    <lineage>
        <taxon>Eukaryota</taxon>
        <taxon>Fungi</taxon>
        <taxon>Dikarya</taxon>
        <taxon>Basidiomycota</taxon>
        <taxon>Agaricomycotina</taxon>
        <taxon>Agaricomycetes</taxon>
        <taxon>Gloeophyllales</taxon>
        <taxon>Gloeophyllaceae</taxon>
        <taxon>Gloeophyllum</taxon>
    </lineage>
</organism>
<dbReference type="HOGENOM" id="CLU_010367_0_0_1"/>
<accession>S7S2G8</accession>
<dbReference type="Proteomes" id="UP000030669">
    <property type="component" value="Unassembled WGS sequence"/>
</dbReference>
<dbReference type="KEGG" id="gtr:GLOTRDRAFT_67228"/>
<keyword evidence="3" id="KW-1185">Reference proteome</keyword>
<dbReference type="eggNOG" id="ENOG502S8RC">
    <property type="taxonomic scope" value="Eukaryota"/>
</dbReference>
<dbReference type="OMA" id="QVTHPRI"/>
<dbReference type="RefSeq" id="XP_007860460.1">
    <property type="nucleotide sequence ID" value="XM_007862269.1"/>
</dbReference>
<feature type="region of interest" description="Disordered" evidence="1">
    <location>
        <begin position="1"/>
        <end position="35"/>
    </location>
</feature>
<evidence type="ECO:0000256" key="1">
    <source>
        <dbReference type="SAM" id="MobiDB-lite"/>
    </source>
</evidence>
<evidence type="ECO:0000313" key="3">
    <source>
        <dbReference type="Proteomes" id="UP000030669"/>
    </source>
</evidence>
<gene>
    <name evidence="2" type="ORF">GLOTRDRAFT_67228</name>
</gene>